<dbReference type="HOGENOM" id="CLU_1610703_0_0_1"/>
<evidence type="ECO:0000259" key="1">
    <source>
        <dbReference type="Pfam" id="PF01419"/>
    </source>
</evidence>
<dbReference type="Gene3D" id="2.100.10.30">
    <property type="entry name" value="Jacalin-like lectin domain"/>
    <property type="match status" value="1"/>
</dbReference>
<keyword evidence="3" id="KW-1185">Reference proteome</keyword>
<dbReference type="OMA" id="AIPINGR"/>
<dbReference type="AlphaFoldDB" id="M5G3N1"/>
<dbReference type="InterPro" id="IPR036404">
    <property type="entry name" value="Jacalin-like_lectin_dom_sf"/>
</dbReference>
<dbReference type="Pfam" id="PF01419">
    <property type="entry name" value="Jacalin"/>
    <property type="match status" value="1"/>
</dbReference>
<feature type="domain" description="Jacalin-type lectin" evidence="1">
    <location>
        <begin position="27"/>
        <end position="152"/>
    </location>
</feature>
<dbReference type="Proteomes" id="UP000030653">
    <property type="component" value="Unassembled WGS sequence"/>
</dbReference>
<dbReference type="EMBL" id="JH795873">
    <property type="protein sequence ID" value="EJT98367.1"/>
    <property type="molecule type" value="Genomic_DNA"/>
</dbReference>
<evidence type="ECO:0000313" key="2">
    <source>
        <dbReference type="EMBL" id="EJT98367.1"/>
    </source>
</evidence>
<organism evidence="2 3">
    <name type="scientific">Dacryopinax primogenitus (strain DJM 731)</name>
    <name type="common">Brown rot fungus</name>
    <dbReference type="NCBI Taxonomy" id="1858805"/>
    <lineage>
        <taxon>Eukaryota</taxon>
        <taxon>Fungi</taxon>
        <taxon>Dikarya</taxon>
        <taxon>Basidiomycota</taxon>
        <taxon>Agaricomycotina</taxon>
        <taxon>Dacrymycetes</taxon>
        <taxon>Dacrymycetales</taxon>
        <taxon>Dacrymycetaceae</taxon>
        <taxon>Dacryopinax</taxon>
    </lineage>
</organism>
<sequence length="179" mass="18918">MASNLTQTLSFGVHEGAAFNDATTLGGFPNTQGIKSIKQIRLMAGWLIDGMEVTYQMNDGSTKADNHLGTGKPNVTINFNDDEVLVCVTGKTTLPGYYQNKPYLCYLKFVIVNTASGNIRVEGPFGNGAGDAKYTGKTFSVAGPILAFAGQSISGNEPANALTLSFLKSEQLALGKGLQ</sequence>
<dbReference type="InterPro" id="IPR001229">
    <property type="entry name" value="Jacalin-like_lectin_dom"/>
</dbReference>
<proteinExistence type="predicted"/>
<reference evidence="2 3" key="1">
    <citation type="journal article" date="2012" name="Science">
        <title>The Paleozoic origin of enzymatic lignin decomposition reconstructed from 31 fungal genomes.</title>
        <authorList>
            <person name="Floudas D."/>
            <person name="Binder M."/>
            <person name="Riley R."/>
            <person name="Barry K."/>
            <person name="Blanchette R.A."/>
            <person name="Henrissat B."/>
            <person name="Martinez A.T."/>
            <person name="Otillar R."/>
            <person name="Spatafora J.W."/>
            <person name="Yadav J.S."/>
            <person name="Aerts A."/>
            <person name="Benoit I."/>
            <person name="Boyd A."/>
            <person name="Carlson A."/>
            <person name="Copeland A."/>
            <person name="Coutinho P.M."/>
            <person name="de Vries R.P."/>
            <person name="Ferreira P."/>
            <person name="Findley K."/>
            <person name="Foster B."/>
            <person name="Gaskell J."/>
            <person name="Glotzer D."/>
            <person name="Gorecki P."/>
            <person name="Heitman J."/>
            <person name="Hesse C."/>
            <person name="Hori C."/>
            <person name="Igarashi K."/>
            <person name="Jurgens J.A."/>
            <person name="Kallen N."/>
            <person name="Kersten P."/>
            <person name="Kohler A."/>
            <person name="Kuees U."/>
            <person name="Kumar T.K.A."/>
            <person name="Kuo A."/>
            <person name="LaButti K."/>
            <person name="Larrondo L.F."/>
            <person name="Lindquist E."/>
            <person name="Ling A."/>
            <person name="Lombard V."/>
            <person name="Lucas S."/>
            <person name="Lundell T."/>
            <person name="Martin R."/>
            <person name="McLaughlin D.J."/>
            <person name="Morgenstern I."/>
            <person name="Morin E."/>
            <person name="Murat C."/>
            <person name="Nagy L.G."/>
            <person name="Nolan M."/>
            <person name="Ohm R.A."/>
            <person name="Patyshakuliyeva A."/>
            <person name="Rokas A."/>
            <person name="Ruiz-Duenas F.J."/>
            <person name="Sabat G."/>
            <person name="Salamov A."/>
            <person name="Samejima M."/>
            <person name="Schmutz J."/>
            <person name="Slot J.C."/>
            <person name="St John F."/>
            <person name="Stenlid J."/>
            <person name="Sun H."/>
            <person name="Sun S."/>
            <person name="Syed K."/>
            <person name="Tsang A."/>
            <person name="Wiebenga A."/>
            <person name="Young D."/>
            <person name="Pisabarro A."/>
            <person name="Eastwood D.C."/>
            <person name="Martin F."/>
            <person name="Cullen D."/>
            <person name="Grigoriev I.V."/>
            <person name="Hibbett D.S."/>
        </authorList>
    </citation>
    <scope>NUCLEOTIDE SEQUENCE [LARGE SCALE GENOMIC DNA]</scope>
    <source>
        <strain evidence="2 3">DJM-731 SS1</strain>
    </source>
</reference>
<protein>
    <recommendedName>
        <fullName evidence="1">Jacalin-type lectin domain-containing protein</fullName>
    </recommendedName>
</protein>
<dbReference type="GeneID" id="63688741"/>
<dbReference type="OrthoDB" id="3349613at2759"/>
<gene>
    <name evidence="2" type="ORF">DACRYDRAFT_24432</name>
</gene>
<evidence type="ECO:0000313" key="3">
    <source>
        <dbReference type="Proteomes" id="UP000030653"/>
    </source>
</evidence>
<dbReference type="RefSeq" id="XP_040625265.1">
    <property type="nucleotide sequence ID" value="XM_040773679.1"/>
</dbReference>
<accession>M5G3N1</accession>
<name>M5G3N1_DACPD</name>
<dbReference type="SUPFAM" id="SSF51101">
    <property type="entry name" value="Mannose-binding lectins"/>
    <property type="match status" value="1"/>
</dbReference>